<evidence type="ECO:0000313" key="12">
    <source>
        <dbReference type="RefSeq" id="XP_055879940.1"/>
    </source>
</evidence>
<dbReference type="GO" id="GO:0003677">
    <property type="term" value="F:DNA binding"/>
    <property type="evidence" value="ECO:0007669"/>
    <property type="project" value="UniProtKB-UniRule"/>
</dbReference>
<evidence type="ECO:0000259" key="9">
    <source>
        <dbReference type="Pfam" id="PF04042"/>
    </source>
</evidence>
<dbReference type="Pfam" id="PF04042">
    <property type="entry name" value="DNA_pol_E_B"/>
    <property type="match status" value="1"/>
</dbReference>
<dbReference type="Proteomes" id="UP001165740">
    <property type="component" value="Chromosome 3"/>
</dbReference>
<dbReference type="OMA" id="FFCEGCF"/>
<organism evidence="11 12">
    <name type="scientific">Biomphalaria glabrata</name>
    <name type="common">Bloodfluke planorb</name>
    <name type="synonym">Freshwater snail</name>
    <dbReference type="NCBI Taxonomy" id="6526"/>
    <lineage>
        <taxon>Eukaryota</taxon>
        <taxon>Metazoa</taxon>
        <taxon>Spiralia</taxon>
        <taxon>Lophotrochozoa</taxon>
        <taxon>Mollusca</taxon>
        <taxon>Gastropoda</taxon>
        <taxon>Heterobranchia</taxon>
        <taxon>Euthyneura</taxon>
        <taxon>Panpulmonata</taxon>
        <taxon>Hygrophila</taxon>
        <taxon>Lymnaeoidea</taxon>
        <taxon>Planorbidae</taxon>
        <taxon>Biomphalaria</taxon>
    </lineage>
</organism>
<proteinExistence type="inferred from homology"/>
<dbReference type="OrthoDB" id="10254730at2759"/>
<evidence type="ECO:0000256" key="4">
    <source>
        <dbReference type="ARBA" id="ARBA00023125"/>
    </source>
</evidence>
<evidence type="ECO:0000256" key="1">
    <source>
        <dbReference type="ARBA" id="ARBA00004123"/>
    </source>
</evidence>
<accession>A0A9W2ZYD5</accession>
<dbReference type="FunFam" id="1.10.8.60:FF:000053">
    <property type="entry name" value="DNA polymerase epsilon subunit"/>
    <property type="match status" value="1"/>
</dbReference>
<reference evidence="12" key="1">
    <citation type="submission" date="2025-08" db="UniProtKB">
        <authorList>
            <consortium name="RefSeq"/>
        </authorList>
    </citation>
    <scope>IDENTIFICATION</scope>
</reference>
<dbReference type="GeneID" id="106056840"/>
<evidence type="ECO:0000256" key="8">
    <source>
        <dbReference type="PIRNR" id="PIRNR000799"/>
    </source>
</evidence>
<dbReference type="PIRSF" id="PIRSF000799">
    <property type="entry name" value="DNA_pol_eps_2"/>
    <property type="match status" value="1"/>
</dbReference>
<gene>
    <name evidence="12" type="primary">LOC106056840</name>
</gene>
<comment type="subcellular location">
    <subcellularLocation>
        <location evidence="1 8">Nucleus</location>
    </subcellularLocation>
</comment>
<dbReference type="GO" id="GO:0042276">
    <property type="term" value="P:error-prone translesion synthesis"/>
    <property type="evidence" value="ECO:0007669"/>
    <property type="project" value="TreeGrafter"/>
</dbReference>
<evidence type="ECO:0000256" key="7">
    <source>
        <dbReference type="ARBA" id="ARBA00063156"/>
    </source>
</evidence>
<comment type="subunit">
    <text evidence="7">Component of the DNA polymerase epsilon complex consisting of four subunits: the catalytic subunit POLE and the accessory subunits POLE2, POLE3 and POLE4.</text>
</comment>
<feature type="domain" description="DNA polymerase alpha/delta/epsilon subunit B" evidence="9">
    <location>
        <begin position="295"/>
        <end position="495"/>
    </location>
</feature>
<keyword evidence="5 8" id="KW-0539">Nucleus</keyword>
<protein>
    <recommendedName>
        <fullName evidence="8">DNA polymerase epsilon subunit</fullName>
    </recommendedName>
    <alternativeName>
        <fullName evidence="8">DNA polymerase II subunit 2</fullName>
    </alternativeName>
</protein>
<evidence type="ECO:0000256" key="5">
    <source>
        <dbReference type="ARBA" id="ARBA00023242"/>
    </source>
</evidence>
<dbReference type="PANTHER" id="PTHR12708">
    <property type="entry name" value="DNA POLYMERASE EPSILON SUBUNIT B"/>
    <property type="match status" value="1"/>
</dbReference>
<sequence>MATQLKKSIISAFKMHGLTLRSEASSYLQDVLEPVDSSEREQWLDKIIDIVQKQSLSSAMVGKEVCEAAVQECNAEQEDDKESIFNVIDAFSIPRFKYSKERKKFIPFLFFMLMDILRESTLLKTPKLHGEASDKGEMFRDRYTVLHQRTLRHSLFTPPSLGSVNTDSNKFQLKPVEYLVGSTTKVGNVIVLGMLVQLKEGKWFLEDPTGCVQLDLSNAEFQPGLFTENSFVLAEGHYEDGVFYVDAFGLPPPEKADTTRSYFGNINFFGGPSAIQVKSSNRLAQIESENTDAMFVLLSDVWLDNGRVMDKLNILFKGYSEFPPTAFIFCGNYLSSPKVLSQAKILTDCFRDLGNMLSQYQNIIDSSKLIFVPGPNDPGHSTILPRPTIPNSITEAFRKKVPSAIFSSNPCRIQYCTQEIIIFREDIVTKLCRNCVRFPKDGNIPMHFAKSIISQAHLCPLPLHVSPVYWAYDSSLRLYPLPDVIVTADKFDPFSTTAVATTVINPGSFLRTDFGFKVYYPASKQVQDSQVTDEIDRTLISSDTMNTTEIPFSQAVDSNISLSDSMEIQ</sequence>
<evidence type="ECO:0000259" key="10">
    <source>
        <dbReference type="Pfam" id="PF12213"/>
    </source>
</evidence>
<dbReference type="GO" id="GO:0008622">
    <property type="term" value="C:epsilon DNA polymerase complex"/>
    <property type="evidence" value="ECO:0007669"/>
    <property type="project" value="UniProtKB-UniRule"/>
</dbReference>
<dbReference type="Pfam" id="PF12213">
    <property type="entry name" value="Dpoe2NT"/>
    <property type="match status" value="1"/>
</dbReference>
<name>A0A9W2ZYD5_BIOGL</name>
<dbReference type="InterPro" id="IPR016266">
    <property type="entry name" value="POLE2"/>
</dbReference>
<dbReference type="RefSeq" id="XP_055879940.1">
    <property type="nucleotide sequence ID" value="XM_056023965.1"/>
</dbReference>
<dbReference type="AlphaFoldDB" id="A0A9W2ZYD5"/>
<comment type="similarity">
    <text evidence="2 8">Belongs to the DNA polymerase epsilon subunit B family.</text>
</comment>
<keyword evidence="11" id="KW-1185">Reference proteome</keyword>
<dbReference type="Gene3D" id="3.60.21.60">
    <property type="match status" value="1"/>
</dbReference>
<dbReference type="PANTHER" id="PTHR12708:SF0">
    <property type="entry name" value="DNA POLYMERASE EPSILON SUBUNIT 2"/>
    <property type="match status" value="1"/>
</dbReference>
<evidence type="ECO:0000256" key="3">
    <source>
        <dbReference type="ARBA" id="ARBA00022705"/>
    </source>
</evidence>
<dbReference type="Gene3D" id="1.10.8.60">
    <property type="match status" value="1"/>
</dbReference>
<comment type="function">
    <text evidence="6">Accessory component of the DNA polymerase epsilon complex. Participates in DNA repair and in chromosomal DNA replication.</text>
</comment>
<feature type="domain" description="DNA polymerase epsilon subunit B N-terminal" evidence="10">
    <location>
        <begin position="2"/>
        <end position="73"/>
    </location>
</feature>
<dbReference type="InterPro" id="IPR024639">
    <property type="entry name" value="DNA_pol_e_bsu_N"/>
</dbReference>
<dbReference type="GO" id="GO:0006261">
    <property type="term" value="P:DNA-templated DNA replication"/>
    <property type="evidence" value="ECO:0007669"/>
    <property type="project" value="InterPro"/>
</dbReference>
<keyword evidence="3 8" id="KW-0235">DNA replication</keyword>
<evidence type="ECO:0000313" key="11">
    <source>
        <dbReference type="Proteomes" id="UP001165740"/>
    </source>
</evidence>
<evidence type="ECO:0000256" key="2">
    <source>
        <dbReference type="ARBA" id="ARBA00009560"/>
    </source>
</evidence>
<keyword evidence="4 8" id="KW-0238">DNA-binding</keyword>
<dbReference type="InterPro" id="IPR007185">
    <property type="entry name" value="DNA_pol_a/d/e_bsu"/>
</dbReference>
<evidence type="ECO:0000256" key="6">
    <source>
        <dbReference type="ARBA" id="ARBA00054225"/>
    </source>
</evidence>